<comment type="similarity">
    <text evidence="1">Belongs to the UPF0065 (bug) family.</text>
</comment>
<feature type="signal peptide" evidence="2">
    <location>
        <begin position="1"/>
        <end position="23"/>
    </location>
</feature>
<dbReference type="Gene3D" id="3.40.190.150">
    <property type="entry name" value="Bordetella uptake gene, domain 1"/>
    <property type="match status" value="1"/>
</dbReference>
<dbReference type="InterPro" id="IPR042100">
    <property type="entry name" value="Bug_dom1"/>
</dbReference>
<keyword evidence="2" id="KW-0732">Signal</keyword>
<evidence type="ECO:0000256" key="1">
    <source>
        <dbReference type="ARBA" id="ARBA00006987"/>
    </source>
</evidence>
<dbReference type="Pfam" id="PF03401">
    <property type="entry name" value="TctC"/>
    <property type="match status" value="1"/>
</dbReference>
<evidence type="ECO:0000313" key="4">
    <source>
        <dbReference type="Proteomes" id="UP000035170"/>
    </source>
</evidence>
<organism evidence="3 4">
    <name type="scientific">Variovorax paradoxus</name>
    <dbReference type="NCBI Taxonomy" id="34073"/>
    <lineage>
        <taxon>Bacteria</taxon>
        <taxon>Pseudomonadati</taxon>
        <taxon>Pseudomonadota</taxon>
        <taxon>Betaproteobacteria</taxon>
        <taxon>Burkholderiales</taxon>
        <taxon>Comamonadaceae</taxon>
        <taxon>Variovorax</taxon>
    </lineage>
</organism>
<accession>A0A0H2MC15</accession>
<dbReference type="RefSeq" id="WP_053063309.1">
    <property type="nucleotide sequence ID" value="NZ_JZWI01000023.1"/>
</dbReference>
<keyword evidence="3" id="KW-0675">Receptor</keyword>
<protein>
    <submittedName>
        <fullName evidence="3">Tripartite tricarboxylate transporter family receptor</fullName>
    </submittedName>
</protein>
<gene>
    <name evidence="3" type="ORF">VPARA_44270</name>
</gene>
<evidence type="ECO:0000313" key="3">
    <source>
        <dbReference type="EMBL" id="KLN54505.1"/>
    </source>
</evidence>
<dbReference type="SUPFAM" id="SSF53850">
    <property type="entry name" value="Periplasmic binding protein-like II"/>
    <property type="match status" value="1"/>
</dbReference>
<reference evidence="3 4" key="1">
    <citation type="submission" date="2015-03" db="EMBL/GenBank/DDBJ databases">
        <title>Genome sequence of Variovorax paradoxus TBEA6.</title>
        <authorList>
            <person name="Poehlein A."/>
            <person name="Schuldes J."/>
            <person name="Wuebbeler J.H."/>
            <person name="Hiessl S."/>
            <person name="Steinbuechel A."/>
            <person name="Daniel R."/>
        </authorList>
    </citation>
    <scope>NUCLEOTIDE SEQUENCE [LARGE SCALE GENOMIC DNA]</scope>
    <source>
        <strain evidence="3 4">TBEA6</strain>
    </source>
</reference>
<keyword evidence="4" id="KW-1185">Reference proteome</keyword>
<name>A0A0H2MC15_VARPD</name>
<dbReference type="Gene3D" id="3.40.190.10">
    <property type="entry name" value="Periplasmic binding protein-like II"/>
    <property type="match status" value="1"/>
</dbReference>
<dbReference type="PANTHER" id="PTHR42928:SF5">
    <property type="entry name" value="BLR1237 PROTEIN"/>
    <property type="match status" value="1"/>
</dbReference>
<dbReference type="PIRSF" id="PIRSF017082">
    <property type="entry name" value="YflP"/>
    <property type="match status" value="1"/>
</dbReference>
<proteinExistence type="inferred from homology"/>
<dbReference type="CDD" id="cd13578">
    <property type="entry name" value="PBP2_Bug27"/>
    <property type="match status" value="1"/>
</dbReference>
<dbReference type="EMBL" id="JZWI01000023">
    <property type="protein sequence ID" value="KLN54505.1"/>
    <property type="molecule type" value="Genomic_DNA"/>
</dbReference>
<feature type="chain" id="PRO_5005200554" evidence="2">
    <location>
        <begin position="24"/>
        <end position="328"/>
    </location>
</feature>
<dbReference type="AlphaFoldDB" id="A0A0H2MC15"/>
<dbReference type="Proteomes" id="UP000035170">
    <property type="component" value="Unassembled WGS sequence"/>
</dbReference>
<sequence length="328" mass="34111">MKRRTALLCAATLLSGAGTLANAQGAYPQRPVKLIVPFSAGGSTDLVARQLAQEMTVRTGQPFVVDNKPGAGSTIGADFVAKAPADGYTLLLGTISSHATAVGLYPKLPYDPLKDFAPITEITAIPNVIVTSPQNPRLANVRSLADLVALAKKAPGQLTYASSGSGSSNHLATESFKSAAGIALNHIPYKGSGPALTDVGAGHVDLMLDVVLTSLPQIKAGRLRALGITSLQRSPLLPDVPTVAEQGYPGFEVLGWYGLFAPAGTPPAVLERLGRDFTAVLRSDRMRATLESQGGPAIASTPAEFGALIRSEIARWKKVVEQSGAKPD</sequence>
<dbReference type="PATRIC" id="fig|34073.19.peg.4529"/>
<evidence type="ECO:0000256" key="2">
    <source>
        <dbReference type="SAM" id="SignalP"/>
    </source>
</evidence>
<dbReference type="InterPro" id="IPR005064">
    <property type="entry name" value="BUG"/>
</dbReference>
<comment type="caution">
    <text evidence="3">The sequence shown here is derived from an EMBL/GenBank/DDBJ whole genome shotgun (WGS) entry which is preliminary data.</text>
</comment>
<dbReference type="PANTHER" id="PTHR42928">
    <property type="entry name" value="TRICARBOXYLATE-BINDING PROTEIN"/>
    <property type="match status" value="1"/>
</dbReference>